<evidence type="ECO:0000313" key="3">
    <source>
        <dbReference type="EMBL" id="MBS4540008.1"/>
    </source>
</evidence>
<dbReference type="GO" id="GO:0015628">
    <property type="term" value="P:protein secretion by the type II secretion system"/>
    <property type="evidence" value="ECO:0007669"/>
    <property type="project" value="InterPro"/>
</dbReference>
<evidence type="ECO:0000256" key="1">
    <source>
        <dbReference type="SAM" id="MobiDB-lite"/>
    </source>
</evidence>
<proteinExistence type="predicted"/>
<feature type="region of interest" description="Disordered" evidence="1">
    <location>
        <begin position="236"/>
        <end position="255"/>
    </location>
</feature>
<keyword evidence="2" id="KW-0472">Membrane</keyword>
<keyword evidence="2" id="KW-0812">Transmembrane</keyword>
<gene>
    <name evidence="3" type="ORF">GOQ27_16140</name>
</gene>
<comment type="caution">
    <text evidence="3">The sequence shown here is derived from an EMBL/GenBank/DDBJ whole genome shotgun (WGS) entry which is preliminary data.</text>
</comment>
<organism evidence="3 4">
    <name type="scientific">Anaeromonas frigoriresistens</name>
    <dbReference type="NCBI Taxonomy" id="2683708"/>
    <lineage>
        <taxon>Bacteria</taxon>
        <taxon>Bacillati</taxon>
        <taxon>Bacillota</taxon>
        <taxon>Tissierellia</taxon>
        <taxon>Tissierellales</taxon>
        <taxon>Thermohalobacteraceae</taxon>
        <taxon>Anaeromonas</taxon>
    </lineage>
</organism>
<dbReference type="RefSeq" id="WP_203367906.1">
    <property type="nucleotide sequence ID" value="NZ_WSFT01000053.1"/>
</dbReference>
<dbReference type="GO" id="GO:0015627">
    <property type="term" value="C:type II protein secretion system complex"/>
    <property type="evidence" value="ECO:0007669"/>
    <property type="project" value="InterPro"/>
</dbReference>
<dbReference type="InterPro" id="IPR007690">
    <property type="entry name" value="T2SS_GspM"/>
</dbReference>
<evidence type="ECO:0000256" key="2">
    <source>
        <dbReference type="SAM" id="Phobius"/>
    </source>
</evidence>
<dbReference type="AlphaFoldDB" id="A0A942ZA55"/>
<reference evidence="3" key="1">
    <citation type="submission" date="2019-12" db="EMBL/GenBank/DDBJ databases">
        <title>Clostridiaceae gen. nov. sp. nov., isolated from sediment in Xinjiang, China.</title>
        <authorList>
            <person name="Zhang R."/>
        </authorList>
    </citation>
    <scope>NUCLEOTIDE SEQUENCE</scope>
    <source>
        <strain evidence="3">D2Q-11</strain>
    </source>
</reference>
<keyword evidence="2" id="KW-1133">Transmembrane helix</keyword>
<name>A0A942ZA55_9FIRM</name>
<dbReference type="Proteomes" id="UP000724672">
    <property type="component" value="Unassembled WGS sequence"/>
</dbReference>
<protein>
    <submittedName>
        <fullName evidence="3">Type II secretion system protein M</fullName>
    </submittedName>
</protein>
<feature type="transmembrane region" description="Helical" evidence="2">
    <location>
        <begin position="9"/>
        <end position="27"/>
    </location>
</feature>
<keyword evidence="4" id="KW-1185">Reference proteome</keyword>
<evidence type="ECO:0000313" key="4">
    <source>
        <dbReference type="Proteomes" id="UP000724672"/>
    </source>
</evidence>
<accession>A0A942ZA55</accession>
<dbReference type="EMBL" id="WSFT01000053">
    <property type="protein sequence ID" value="MBS4540008.1"/>
    <property type="molecule type" value="Genomic_DNA"/>
</dbReference>
<dbReference type="Pfam" id="PF04612">
    <property type="entry name" value="T2SSM"/>
    <property type="match status" value="1"/>
</dbReference>
<sequence length="255" mass="29585">MKLSKREKILIIISGVLLVCFLIYNFILSPQITRLNQLKAENLKLEKDTTDSKDSINSIKTLEKNIESKTTEIAQSTDKLFPQLKQNEIILLLDRFINDSNITIEGINFSDIELKPIEYSQRDISEKEDTRFRNIVNQYNNIVKYNKDLVEESDNDQNNEEDNSNSEEEIKVENLSATMVYSGDYFEMIDFLSLIDNYDKSIIIRGLTIIENEGRVTGNILLDFYGIPKFEDLEDDFVNTPSEDRKGKDNPFQIQ</sequence>